<feature type="transmembrane region" description="Helical" evidence="6">
    <location>
        <begin position="116"/>
        <end position="139"/>
    </location>
</feature>
<evidence type="ECO:0000256" key="5">
    <source>
        <dbReference type="ARBA" id="ARBA00023136"/>
    </source>
</evidence>
<keyword evidence="4 6" id="KW-1133">Transmembrane helix</keyword>
<dbReference type="PANTHER" id="PTHR47089">
    <property type="entry name" value="ABC TRANSPORTER, PERMEASE PROTEIN"/>
    <property type="match status" value="1"/>
</dbReference>
<feature type="transmembrane region" description="Helical" evidence="6">
    <location>
        <begin position="190"/>
        <end position="217"/>
    </location>
</feature>
<keyword evidence="5 6" id="KW-0472">Membrane</keyword>
<name>A0A2V3YB71_9FIRM</name>
<dbReference type="EMBL" id="QJKD01000016">
    <property type="protein sequence ID" value="PXX48614.1"/>
    <property type="molecule type" value="Genomic_DNA"/>
</dbReference>
<feature type="transmembrane region" description="Helical" evidence="6">
    <location>
        <begin position="91"/>
        <end position="110"/>
    </location>
</feature>
<organism evidence="7 8">
    <name type="scientific">Hungatella effluvii</name>
    <dbReference type="NCBI Taxonomy" id="1096246"/>
    <lineage>
        <taxon>Bacteria</taxon>
        <taxon>Bacillati</taxon>
        <taxon>Bacillota</taxon>
        <taxon>Clostridia</taxon>
        <taxon>Lachnospirales</taxon>
        <taxon>Lachnospiraceae</taxon>
        <taxon>Hungatella</taxon>
    </lineage>
</organism>
<accession>A0A2V3YB71</accession>
<evidence type="ECO:0000313" key="8">
    <source>
        <dbReference type="Proteomes" id="UP000248057"/>
    </source>
</evidence>
<dbReference type="AlphaFoldDB" id="A0A2V3YB71"/>
<feature type="transmembrane region" description="Helical" evidence="6">
    <location>
        <begin position="20"/>
        <end position="43"/>
    </location>
</feature>
<dbReference type="RefSeq" id="WP_167437715.1">
    <property type="nucleotide sequence ID" value="NZ_QJKD01000016.1"/>
</dbReference>
<feature type="transmembrane region" description="Helical" evidence="6">
    <location>
        <begin position="326"/>
        <end position="345"/>
    </location>
</feature>
<reference evidence="7 8" key="1">
    <citation type="submission" date="2018-05" db="EMBL/GenBank/DDBJ databases">
        <title>Genomic Encyclopedia of Type Strains, Phase IV (KMG-IV): sequencing the most valuable type-strain genomes for metagenomic binning, comparative biology and taxonomic classification.</title>
        <authorList>
            <person name="Goeker M."/>
        </authorList>
    </citation>
    <scope>NUCLEOTIDE SEQUENCE [LARGE SCALE GENOMIC DNA]</scope>
    <source>
        <strain evidence="7 8">DSM 24995</strain>
    </source>
</reference>
<evidence type="ECO:0000256" key="1">
    <source>
        <dbReference type="ARBA" id="ARBA00004651"/>
    </source>
</evidence>
<dbReference type="Proteomes" id="UP000248057">
    <property type="component" value="Unassembled WGS sequence"/>
</dbReference>
<dbReference type="GO" id="GO:0005886">
    <property type="term" value="C:plasma membrane"/>
    <property type="evidence" value="ECO:0007669"/>
    <property type="project" value="UniProtKB-SubCell"/>
</dbReference>
<dbReference type="GO" id="GO:0022857">
    <property type="term" value="F:transmembrane transporter activity"/>
    <property type="evidence" value="ECO:0007669"/>
    <property type="project" value="InterPro"/>
</dbReference>
<evidence type="ECO:0000256" key="4">
    <source>
        <dbReference type="ARBA" id="ARBA00022989"/>
    </source>
</evidence>
<proteinExistence type="predicted"/>
<dbReference type="Pfam" id="PF02653">
    <property type="entry name" value="BPD_transp_2"/>
    <property type="match status" value="1"/>
</dbReference>
<dbReference type="InterPro" id="IPR001851">
    <property type="entry name" value="ABC_transp_permease"/>
</dbReference>
<evidence type="ECO:0000256" key="6">
    <source>
        <dbReference type="SAM" id="Phobius"/>
    </source>
</evidence>
<keyword evidence="8" id="KW-1185">Reference proteome</keyword>
<keyword evidence="3 6" id="KW-0812">Transmembrane</keyword>
<dbReference type="CDD" id="cd06580">
    <property type="entry name" value="TM_PBP1_transp_TpRbsC_like"/>
    <property type="match status" value="1"/>
</dbReference>
<evidence type="ECO:0000256" key="3">
    <source>
        <dbReference type="ARBA" id="ARBA00022692"/>
    </source>
</evidence>
<gene>
    <name evidence="7" type="ORF">DFR60_11689</name>
</gene>
<protein>
    <submittedName>
        <fullName evidence="7">Nucleoside ABC transporter membrane protein</fullName>
    </submittedName>
</protein>
<feature type="transmembrane region" description="Helical" evidence="6">
    <location>
        <begin position="247"/>
        <end position="270"/>
    </location>
</feature>
<feature type="transmembrane region" description="Helical" evidence="6">
    <location>
        <begin position="146"/>
        <end position="170"/>
    </location>
</feature>
<evidence type="ECO:0000313" key="7">
    <source>
        <dbReference type="EMBL" id="PXX48614.1"/>
    </source>
</evidence>
<feature type="transmembrane region" description="Helical" evidence="6">
    <location>
        <begin position="63"/>
        <end position="84"/>
    </location>
</feature>
<comment type="caution">
    <text evidence="7">The sequence shown here is derived from an EMBL/GenBank/DDBJ whole genome shotgun (WGS) entry which is preliminary data.</text>
</comment>
<comment type="subcellular location">
    <subcellularLocation>
        <location evidence="1">Cell membrane</location>
        <topology evidence="1">Multi-pass membrane protein</topology>
    </subcellularLocation>
</comment>
<evidence type="ECO:0000256" key="2">
    <source>
        <dbReference type="ARBA" id="ARBA00022475"/>
    </source>
</evidence>
<dbReference type="GeneID" id="86064053"/>
<sequence>MIIEKNKVLTSQQIGGRFAFLRTLVSLILALAIAFLLILTVSGQAAADMMTLLFGPLTSMSRITVMVNKWIPLLFTGTAVCLMFSCGQINLAAEGAFFAGAYTGSLVALLNGVPPVLHFLLCAVAGAAAGAVICGIPAVMNAKFNVLTVVSSLMINYVALYLGLFIMTNLVRDPSVGYVASYKFNLSAKLFELISGTGIHAGLLIAAAIVAGGWFLLYKTTFGLEIRTIGSNHHFAGFSGMPVLKTLVLAQIAGGLIAGLGGTVEVLGLYDRFAYGSLTNHGWDGVTIAVLARNNPKNVPLAALFLAYLRTSADVLNRTSSVPTEVVNIIQAVIIIFVAAERFLAGWEHRTIVKNTRQVMAVNAQEGGSLDG</sequence>
<keyword evidence="2" id="KW-1003">Cell membrane</keyword>
<dbReference type="PANTHER" id="PTHR47089:SF1">
    <property type="entry name" value="GUANOSINE ABC TRANSPORTER PERMEASE PROTEIN NUPP"/>
    <property type="match status" value="1"/>
</dbReference>